<dbReference type="NCBIfam" id="TIGR04409">
    <property type="entry name" value="LptC_YrbK"/>
    <property type="match status" value="1"/>
</dbReference>
<dbReference type="Gene3D" id="2.60.450.10">
    <property type="entry name" value="Lipopolysaccharide (LPS) transport protein A like domain"/>
    <property type="match status" value="1"/>
</dbReference>
<evidence type="ECO:0000313" key="1">
    <source>
        <dbReference type="EMBL" id="MDQ2065092.1"/>
    </source>
</evidence>
<dbReference type="InterPro" id="IPR026265">
    <property type="entry name" value="LptC"/>
</dbReference>
<comment type="caution">
    <text evidence="1">The sequence shown here is derived from an EMBL/GenBank/DDBJ whole genome shotgun (WGS) entry which is preliminary data.</text>
</comment>
<dbReference type="InterPro" id="IPR010664">
    <property type="entry name" value="LipoPS_assembly_LptC-rel"/>
</dbReference>
<name>A0ABU0VTN6_9RHOB</name>
<dbReference type="Pfam" id="PF06835">
    <property type="entry name" value="LptC"/>
    <property type="match status" value="1"/>
</dbReference>
<protein>
    <submittedName>
        <fullName evidence="1">LPS export ABC transporter periplasmic protein LptC</fullName>
    </submittedName>
</protein>
<dbReference type="Proteomes" id="UP001239680">
    <property type="component" value="Unassembled WGS sequence"/>
</dbReference>
<evidence type="ECO:0000313" key="2">
    <source>
        <dbReference type="Proteomes" id="UP001239680"/>
    </source>
</evidence>
<reference evidence="1 2" key="1">
    <citation type="submission" date="2023-08" db="EMBL/GenBank/DDBJ databases">
        <title>Characterization of two Paracoccaceae strains isolated from Phycosphere and proposal of Xinfangfangia lacusdiani sp. nov.</title>
        <authorList>
            <person name="Deng Y."/>
            <person name="Zhang Y.Q."/>
        </authorList>
    </citation>
    <scope>NUCLEOTIDE SEQUENCE [LARGE SCALE GENOMIC DNA]</scope>
    <source>
        <strain evidence="1 2">CPCC 101601</strain>
    </source>
</reference>
<sequence length="206" mass="21465">MPARPDRHSRMIGWLKVLLPLAALTLLATLFLFSDRIDPSDAIPYAKVDVEDLAKDPRMSAPDYAGTTADGAGITLSAQSLRDGADGAGTSAEAISALIETPDGQRIDISAALANVDPSGKELRLDGGVSLATQAGYQLQTEAITADLEQTNLASTAPVTVTAPMGDIRADSFSLTQDPLNKGAYLLVFNGGVRLLYQPGGQSPSP</sequence>
<accession>A0ABU0VTN6</accession>
<dbReference type="EMBL" id="JAVDBT010000002">
    <property type="protein sequence ID" value="MDQ2065092.1"/>
    <property type="molecule type" value="Genomic_DNA"/>
</dbReference>
<dbReference type="RefSeq" id="WP_306678787.1">
    <property type="nucleotide sequence ID" value="NZ_JAVDBT010000002.1"/>
</dbReference>
<proteinExistence type="predicted"/>
<keyword evidence="2" id="KW-1185">Reference proteome</keyword>
<gene>
    <name evidence="1" type="primary">lptC</name>
    <name evidence="1" type="ORF">Q9295_01800</name>
</gene>
<organism evidence="1 2">
    <name type="scientific">Pseudogemmobacter lacusdianii</name>
    <dbReference type="NCBI Taxonomy" id="3069608"/>
    <lineage>
        <taxon>Bacteria</taxon>
        <taxon>Pseudomonadati</taxon>
        <taxon>Pseudomonadota</taxon>
        <taxon>Alphaproteobacteria</taxon>
        <taxon>Rhodobacterales</taxon>
        <taxon>Paracoccaceae</taxon>
        <taxon>Pseudogemmobacter</taxon>
    </lineage>
</organism>